<organism evidence="2 3">
    <name type="scientific">Decorospora gaudefroyi</name>
    <dbReference type="NCBI Taxonomy" id="184978"/>
    <lineage>
        <taxon>Eukaryota</taxon>
        <taxon>Fungi</taxon>
        <taxon>Dikarya</taxon>
        <taxon>Ascomycota</taxon>
        <taxon>Pezizomycotina</taxon>
        <taxon>Dothideomycetes</taxon>
        <taxon>Pleosporomycetidae</taxon>
        <taxon>Pleosporales</taxon>
        <taxon>Pleosporineae</taxon>
        <taxon>Pleosporaceae</taxon>
        <taxon>Decorospora</taxon>
    </lineage>
</organism>
<feature type="chain" id="PRO_5025632446" description="Secreted protein" evidence="1">
    <location>
        <begin position="28"/>
        <end position="150"/>
    </location>
</feature>
<name>A0A6A5K8V4_9PLEO</name>
<evidence type="ECO:0000256" key="1">
    <source>
        <dbReference type="SAM" id="SignalP"/>
    </source>
</evidence>
<proteinExistence type="predicted"/>
<reference evidence="2" key="1">
    <citation type="submission" date="2020-01" db="EMBL/GenBank/DDBJ databases">
        <authorList>
            <consortium name="DOE Joint Genome Institute"/>
            <person name="Haridas S."/>
            <person name="Albert R."/>
            <person name="Binder M."/>
            <person name="Bloem J."/>
            <person name="Labutti K."/>
            <person name="Salamov A."/>
            <person name="Andreopoulos B."/>
            <person name="Baker S.E."/>
            <person name="Barry K."/>
            <person name="Bills G."/>
            <person name="Bluhm B.H."/>
            <person name="Cannon C."/>
            <person name="Castanera R."/>
            <person name="Culley D.E."/>
            <person name="Daum C."/>
            <person name="Ezra D."/>
            <person name="Gonzalez J.B."/>
            <person name="Henrissat B."/>
            <person name="Kuo A."/>
            <person name="Liang C."/>
            <person name="Lipzen A."/>
            <person name="Lutzoni F."/>
            <person name="Magnuson J."/>
            <person name="Mondo S."/>
            <person name="Nolan M."/>
            <person name="Ohm R."/>
            <person name="Pangilinan J."/>
            <person name="Park H.-J."/>
            <person name="Ramirez L."/>
            <person name="Alfaro M."/>
            <person name="Sun H."/>
            <person name="Tritt A."/>
            <person name="Yoshinaga Y."/>
            <person name="Zwiers L.-H."/>
            <person name="Turgeon B.G."/>
            <person name="Goodwin S.B."/>
            <person name="Spatafora J.W."/>
            <person name="Crous P.W."/>
            <person name="Grigoriev I.V."/>
        </authorList>
    </citation>
    <scope>NUCLEOTIDE SEQUENCE</scope>
    <source>
        <strain evidence="2">P77</strain>
    </source>
</reference>
<dbReference type="AlphaFoldDB" id="A0A6A5K8V4"/>
<protein>
    <recommendedName>
        <fullName evidence="4">Secreted protein</fullName>
    </recommendedName>
</protein>
<feature type="signal peptide" evidence="1">
    <location>
        <begin position="1"/>
        <end position="27"/>
    </location>
</feature>
<sequence length="150" mass="16892">MPRCSDSAMQPFWRLQLLLGSVSSLDAACASIRQTPTQVHGSGSTRMPLHGSADWRRRRFRRMLCWSRPRITCGRPTPKSGPRQRIDSFRSGGAMFPSLDGFQCGFTHPMSVTLRARPLAAYGVVCHWRFAGRRQGCCQLLRNFSDAFIS</sequence>
<evidence type="ECO:0008006" key="4">
    <source>
        <dbReference type="Google" id="ProtNLM"/>
    </source>
</evidence>
<keyword evidence="3" id="KW-1185">Reference proteome</keyword>
<evidence type="ECO:0000313" key="2">
    <source>
        <dbReference type="EMBL" id="KAF1832720.1"/>
    </source>
</evidence>
<evidence type="ECO:0000313" key="3">
    <source>
        <dbReference type="Proteomes" id="UP000800040"/>
    </source>
</evidence>
<dbReference type="Proteomes" id="UP000800040">
    <property type="component" value="Unassembled WGS sequence"/>
</dbReference>
<accession>A0A6A5K8V4</accession>
<gene>
    <name evidence="2" type="ORF">BDW02DRAFT_410851</name>
</gene>
<keyword evidence="1" id="KW-0732">Signal</keyword>
<dbReference type="EMBL" id="ML975332">
    <property type="protein sequence ID" value="KAF1832720.1"/>
    <property type="molecule type" value="Genomic_DNA"/>
</dbReference>